<dbReference type="PANTHER" id="PTHR30346:SF30">
    <property type="entry name" value="SMALL NEUTRAL PROTEASE REGULATORY PROTEIN"/>
    <property type="match status" value="1"/>
</dbReference>
<dbReference type="PATRIC" id="fig|1096930.3.peg.2280"/>
<dbReference type="eggNOG" id="COG0583">
    <property type="taxonomic scope" value="Bacteria"/>
</dbReference>
<dbReference type="InterPro" id="IPR005119">
    <property type="entry name" value="LysR_subst-bd"/>
</dbReference>
<dbReference type="PANTHER" id="PTHR30346">
    <property type="entry name" value="TRANSCRIPTIONAL DUAL REGULATOR HCAR-RELATED"/>
    <property type="match status" value="1"/>
</dbReference>
<dbReference type="PRINTS" id="PR00039">
    <property type="entry name" value="HTHLYSR"/>
</dbReference>
<dbReference type="SUPFAM" id="SSF46785">
    <property type="entry name" value="Winged helix' DNA-binding domain"/>
    <property type="match status" value="1"/>
</dbReference>
<dbReference type="PROSITE" id="PS50931">
    <property type="entry name" value="HTH_LYSR"/>
    <property type="match status" value="1"/>
</dbReference>
<dbReference type="Gene3D" id="1.10.10.10">
    <property type="entry name" value="Winged helix-like DNA-binding domain superfamily/Winged helix DNA-binding domain"/>
    <property type="match status" value="1"/>
</dbReference>
<dbReference type="GO" id="GO:0003700">
    <property type="term" value="F:DNA-binding transcription factor activity"/>
    <property type="evidence" value="ECO:0007669"/>
    <property type="project" value="InterPro"/>
</dbReference>
<dbReference type="Gene3D" id="3.40.190.10">
    <property type="entry name" value="Periplasmic binding protein-like II"/>
    <property type="match status" value="2"/>
</dbReference>
<dbReference type="GO" id="GO:0032993">
    <property type="term" value="C:protein-DNA complex"/>
    <property type="evidence" value="ECO:0007669"/>
    <property type="project" value="TreeGrafter"/>
</dbReference>
<organism evidence="6 7">
    <name type="scientific">Novosphingobium lindaniclasticum LE124</name>
    <dbReference type="NCBI Taxonomy" id="1096930"/>
    <lineage>
        <taxon>Bacteria</taxon>
        <taxon>Pseudomonadati</taxon>
        <taxon>Pseudomonadota</taxon>
        <taxon>Alphaproteobacteria</taxon>
        <taxon>Sphingomonadales</taxon>
        <taxon>Sphingomonadaceae</taxon>
        <taxon>Novosphingobium</taxon>
    </lineage>
</organism>
<evidence type="ECO:0000256" key="1">
    <source>
        <dbReference type="ARBA" id="ARBA00009437"/>
    </source>
</evidence>
<evidence type="ECO:0000313" key="7">
    <source>
        <dbReference type="Proteomes" id="UP000015527"/>
    </source>
</evidence>
<feature type="domain" description="HTH lysR-type" evidence="5">
    <location>
        <begin position="13"/>
        <end position="70"/>
    </location>
</feature>
<evidence type="ECO:0000256" key="3">
    <source>
        <dbReference type="ARBA" id="ARBA00023125"/>
    </source>
</evidence>
<dbReference type="InterPro" id="IPR036390">
    <property type="entry name" value="WH_DNA-bd_sf"/>
</dbReference>
<dbReference type="Pfam" id="PF03466">
    <property type="entry name" value="LysR_substrate"/>
    <property type="match status" value="1"/>
</dbReference>
<dbReference type="Proteomes" id="UP000015527">
    <property type="component" value="Unassembled WGS sequence"/>
</dbReference>
<keyword evidence="4" id="KW-0804">Transcription</keyword>
<gene>
    <name evidence="6" type="ORF">L284_11485</name>
</gene>
<dbReference type="SUPFAM" id="SSF53850">
    <property type="entry name" value="Periplasmic binding protein-like II"/>
    <property type="match status" value="1"/>
</dbReference>
<reference evidence="6 7" key="1">
    <citation type="journal article" date="2013" name="Genome Announc.">
        <title>Genome Sequence of Novosphingobium lindaniclasticum LE124T, Isolated from a Hexachlorocyclohexane Dumpsite.</title>
        <authorList>
            <person name="Saxena A."/>
            <person name="Nayyar N."/>
            <person name="Sangwan N."/>
            <person name="Kumari R."/>
            <person name="Khurana J.P."/>
            <person name="Lal R."/>
        </authorList>
    </citation>
    <scope>NUCLEOTIDE SEQUENCE [LARGE SCALE GENOMIC DNA]</scope>
    <source>
        <strain evidence="6 7">LE124</strain>
    </source>
</reference>
<proteinExistence type="inferred from homology"/>
<comment type="caution">
    <text evidence="6">The sequence shown here is derived from an EMBL/GenBank/DDBJ whole genome shotgun (WGS) entry which is preliminary data.</text>
</comment>
<dbReference type="AlphaFoldDB" id="T0ITS2"/>
<comment type="similarity">
    <text evidence="1">Belongs to the LysR transcriptional regulatory family.</text>
</comment>
<sequence>MINSISIHFGYDVELRHIRYFLAIAEERHFTRAAQKLGIGQPPLSHQIKDLEREIGTPLFHRIPQGAELTEAGRAFEDRVRQIPGLVAEAVSAAQRAAAGETGRIRVGFTGSAAFNPRVPQAIRIYRRRFPDVELSLAEHNSNGLVEGLKNGTLDAAFLRPDAVDKQGLRLFHLADEPLIAALASARMPHGEPIRLEQLAEDPFILTPRALGPTLFDATLEACRRAGFEAVLGQSAPQVASVLALVAAELGVALVPESMRDASFKGVTYHDLQGNAPKVALALAIRSDEHAATVSAFVAEARFPSEPEAG</sequence>
<evidence type="ECO:0000256" key="2">
    <source>
        <dbReference type="ARBA" id="ARBA00023015"/>
    </source>
</evidence>
<name>T0ITS2_9SPHN</name>
<dbReference type="InterPro" id="IPR036388">
    <property type="entry name" value="WH-like_DNA-bd_sf"/>
</dbReference>
<dbReference type="Pfam" id="PF00126">
    <property type="entry name" value="HTH_1"/>
    <property type="match status" value="1"/>
</dbReference>
<accession>T0ITS2</accession>
<dbReference type="EMBL" id="ATHL01000076">
    <property type="protein sequence ID" value="EQB15250.1"/>
    <property type="molecule type" value="Genomic_DNA"/>
</dbReference>
<dbReference type="GO" id="GO:0003677">
    <property type="term" value="F:DNA binding"/>
    <property type="evidence" value="ECO:0007669"/>
    <property type="project" value="UniProtKB-KW"/>
</dbReference>
<keyword evidence="2" id="KW-0805">Transcription regulation</keyword>
<keyword evidence="7" id="KW-1185">Reference proteome</keyword>
<evidence type="ECO:0000256" key="4">
    <source>
        <dbReference type="ARBA" id="ARBA00023163"/>
    </source>
</evidence>
<evidence type="ECO:0000259" key="5">
    <source>
        <dbReference type="PROSITE" id="PS50931"/>
    </source>
</evidence>
<dbReference type="InterPro" id="IPR000847">
    <property type="entry name" value="LysR_HTH_N"/>
</dbReference>
<dbReference type="FunFam" id="1.10.10.10:FF:000001">
    <property type="entry name" value="LysR family transcriptional regulator"/>
    <property type="match status" value="1"/>
</dbReference>
<protein>
    <recommendedName>
        <fullName evidence="5">HTH lysR-type domain-containing protein</fullName>
    </recommendedName>
</protein>
<keyword evidence="3" id="KW-0238">DNA-binding</keyword>
<evidence type="ECO:0000313" key="6">
    <source>
        <dbReference type="EMBL" id="EQB15250.1"/>
    </source>
</evidence>